<organism evidence="2 3">
    <name type="scientific">Cocos nucifera</name>
    <name type="common">Coconut palm</name>
    <dbReference type="NCBI Taxonomy" id="13894"/>
    <lineage>
        <taxon>Eukaryota</taxon>
        <taxon>Viridiplantae</taxon>
        <taxon>Streptophyta</taxon>
        <taxon>Embryophyta</taxon>
        <taxon>Tracheophyta</taxon>
        <taxon>Spermatophyta</taxon>
        <taxon>Magnoliopsida</taxon>
        <taxon>Liliopsida</taxon>
        <taxon>Arecaceae</taxon>
        <taxon>Arecoideae</taxon>
        <taxon>Cocoseae</taxon>
        <taxon>Attaleinae</taxon>
        <taxon>Cocos</taxon>
    </lineage>
</organism>
<evidence type="ECO:0000256" key="1">
    <source>
        <dbReference type="SAM" id="Phobius"/>
    </source>
</evidence>
<reference evidence="2" key="2">
    <citation type="submission" date="2019-07" db="EMBL/GenBank/DDBJ databases">
        <authorList>
            <person name="Yang Y."/>
            <person name="Bocs S."/>
            <person name="Baudouin L."/>
        </authorList>
    </citation>
    <scope>NUCLEOTIDE SEQUENCE</scope>
    <source>
        <tissue evidence="2">Spear leaf of Hainan Tall coconut</tissue>
    </source>
</reference>
<keyword evidence="3" id="KW-1185">Reference proteome</keyword>
<accession>A0A8K0IEZ6</accession>
<dbReference type="OrthoDB" id="1916923at2759"/>
<gene>
    <name evidence="2" type="ORF">COCNU_07G003840</name>
</gene>
<dbReference type="Proteomes" id="UP000797356">
    <property type="component" value="Chromosome 7"/>
</dbReference>
<evidence type="ECO:0000313" key="3">
    <source>
        <dbReference type="Proteomes" id="UP000797356"/>
    </source>
</evidence>
<reference evidence="2" key="1">
    <citation type="journal article" date="2017" name="Gigascience">
        <title>The genome draft of coconut (Cocos nucifera).</title>
        <authorList>
            <person name="Xiao Y."/>
            <person name="Xu P."/>
            <person name="Fan H."/>
            <person name="Baudouin L."/>
            <person name="Xia W."/>
            <person name="Bocs S."/>
            <person name="Xu J."/>
            <person name="Li Q."/>
            <person name="Guo A."/>
            <person name="Zhou L."/>
            <person name="Li J."/>
            <person name="Wu Y."/>
            <person name="Ma Z."/>
            <person name="Armero A."/>
            <person name="Issali A.E."/>
            <person name="Liu N."/>
            <person name="Peng M."/>
            <person name="Yang Y."/>
        </authorList>
    </citation>
    <scope>NUCLEOTIDE SEQUENCE</scope>
    <source>
        <tissue evidence="2">Spear leaf of Hainan Tall coconut</tissue>
    </source>
</reference>
<feature type="transmembrane region" description="Helical" evidence="1">
    <location>
        <begin position="204"/>
        <end position="226"/>
    </location>
</feature>
<keyword evidence="1" id="KW-1133">Transmembrane helix</keyword>
<protein>
    <submittedName>
        <fullName evidence="2">Uncharacterized protein</fullName>
    </submittedName>
</protein>
<name>A0A8K0IEZ6_COCNU</name>
<comment type="caution">
    <text evidence="2">The sequence shown here is derived from an EMBL/GenBank/DDBJ whole genome shotgun (WGS) entry which is preliminary data.</text>
</comment>
<sequence length="251" mass="28167">MDVVTAPKNGARLVEFFLIDVNDPNDVIHVNSIEQFCDVVSSIKYFKDFNATCTKILKESLRLSGWDFRVRSSNLYMNSLKMGSLNPIAFMFDVCNSWAGGLSQASSFFLISNMGMKDGEDQRLDTFLQAIRSSLEICAKYASWPPPDNAIYLAESIRDPQLDNVDMTSGANKFEYAVAMSFNWTDYFMVCAPSYCEYLEPNTVMWVLFAAVAQVGGFVSAMLFALRTVFWPLFYLGFSAQIEPADFGPNG</sequence>
<dbReference type="EMBL" id="CM017878">
    <property type="protein sequence ID" value="KAG1354272.1"/>
    <property type="molecule type" value="Genomic_DNA"/>
</dbReference>
<evidence type="ECO:0000313" key="2">
    <source>
        <dbReference type="EMBL" id="KAG1354272.1"/>
    </source>
</evidence>
<proteinExistence type="predicted"/>
<keyword evidence="1" id="KW-0812">Transmembrane</keyword>
<keyword evidence="1" id="KW-0472">Membrane</keyword>
<dbReference type="AlphaFoldDB" id="A0A8K0IEZ6"/>